<dbReference type="OrthoDB" id="5835829at2759"/>
<protein>
    <submittedName>
        <fullName evidence="2">UDP-glucuronosyl/UDP-glucosyltransferase</fullName>
    </submittedName>
</protein>
<dbReference type="CDD" id="cd03784">
    <property type="entry name" value="GT1_Gtf-like"/>
    <property type="match status" value="1"/>
</dbReference>
<organism evidence="2 3">
    <name type="scientific">Trema orientale</name>
    <name type="common">Charcoal tree</name>
    <name type="synonym">Celtis orientalis</name>
    <dbReference type="NCBI Taxonomy" id="63057"/>
    <lineage>
        <taxon>Eukaryota</taxon>
        <taxon>Viridiplantae</taxon>
        <taxon>Streptophyta</taxon>
        <taxon>Embryophyta</taxon>
        <taxon>Tracheophyta</taxon>
        <taxon>Spermatophyta</taxon>
        <taxon>Magnoliopsida</taxon>
        <taxon>eudicotyledons</taxon>
        <taxon>Gunneridae</taxon>
        <taxon>Pentapetalae</taxon>
        <taxon>rosids</taxon>
        <taxon>fabids</taxon>
        <taxon>Rosales</taxon>
        <taxon>Cannabaceae</taxon>
        <taxon>Trema</taxon>
    </lineage>
</organism>
<proteinExistence type="predicted"/>
<reference evidence="3" key="1">
    <citation type="submission" date="2016-06" db="EMBL/GenBank/DDBJ databases">
        <title>Parallel loss of symbiosis genes in relatives of nitrogen-fixing non-legume Parasponia.</title>
        <authorList>
            <person name="Van Velzen R."/>
            <person name="Holmer R."/>
            <person name="Bu F."/>
            <person name="Rutten L."/>
            <person name="Van Zeijl A."/>
            <person name="Liu W."/>
            <person name="Santuari L."/>
            <person name="Cao Q."/>
            <person name="Sharma T."/>
            <person name="Shen D."/>
            <person name="Roswanjaya Y."/>
            <person name="Wardhani T."/>
            <person name="Kalhor M.S."/>
            <person name="Jansen J."/>
            <person name="Van den Hoogen J."/>
            <person name="Gungor B."/>
            <person name="Hartog M."/>
            <person name="Hontelez J."/>
            <person name="Verver J."/>
            <person name="Yang W.-C."/>
            <person name="Schijlen E."/>
            <person name="Repin R."/>
            <person name="Schilthuizen M."/>
            <person name="Schranz E."/>
            <person name="Heidstra R."/>
            <person name="Miyata K."/>
            <person name="Fedorova E."/>
            <person name="Kohlen W."/>
            <person name="Bisseling T."/>
            <person name="Smit S."/>
            <person name="Geurts R."/>
        </authorList>
    </citation>
    <scope>NUCLEOTIDE SEQUENCE [LARGE SCALE GENOMIC DNA]</scope>
    <source>
        <strain evidence="3">cv. RG33-2</strain>
    </source>
</reference>
<dbReference type="Proteomes" id="UP000237000">
    <property type="component" value="Unassembled WGS sequence"/>
</dbReference>
<evidence type="ECO:0000256" key="1">
    <source>
        <dbReference type="ARBA" id="ARBA00022679"/>
    </source>
</evidence>
<feature type="non-terminal residue" evidence="2">
    <location>
        <position position="1"/>
    </location>
</feature>
<gene>
    <name evidence="2" type="ORF">TorRG33x02_183280</name>
</gene>
<sequence>LLHVKEQGHVVVDYIPGISSVRLADLLDRIVHKDDEKILQTDLEAVSMVSKAQYLLTTSLYELESQVFDVLKAKSPFPAIYPVGPTTLSFQLENSSSDTNVVPDYIQWLDSQPRSSVLYISFGSFLSVSSAQLDEIVAGIRSSGTRHMWVARDNASKIKDGCGNNGFVVPWCDQLRVLYHPSIGGFWTHCGWNSTLEAVSAGVPMLTYPIVGDQMHNSKQIVEDWKIGYKVSKDKIFEPDESLVTRDEILELVKRFMDPENIDGKLMRKRVKEVQKSCQQAIAKGGSADTNLDAFIRDISHGHCHY</sequence>
<dbReference type="InterPro" id="IPR002213">
    <property type="entry name" value="UDP_glucos_trans"/>
</dbReference>
<dbReference type="GO" id="GO:0008194">
    <property type="term" value="F:UDP-glycosyltransferase activity"/>
    <property type="evidence" value="ECO:0007669"/>
    <property type="project" value="InterPro"/>
</dbReference>
<dbReference type="InParanoid" id="A0A2P5EK02"/>
<dbReference type="Pfam" id="PF00201">
    <property type="entry name" value="UDPGT"/>
    <property type="match status" value="1"/>
</dbReference>
<dbReference type="FunFam" id="3.40.50.2000:FF:000138">
    <property type="entry name" value="Glycosyltransferase"/>
    <property type="match status" value="1"/>
</dbReference>
<comment type="caution">
    <text evidence="2">The sequence shown here is derived from an EMBL/GenBank/DDBJ whole genome shotgun (WGS) entry which is preliminary data.</text>
</comment>
<dbReference type="Gene3D" id="3.40.50.2000">
    <property type="entry name" value="Glycogen Phosphorylase B"/>
    <property type="match status" value="2"/>
</dbReference>
<keyword evidence="3" id="KW-1185">Reference proteome</keyword>
<evidence type="ECO:0000313" key="3">
    <source>
        <dbReference type="Proteomes" id="UP000237000"/>
    </source>
</evidence>
<name>A0A2P5EK02_TREOI</name>
<dbReference type="PANTHER" id="PTHR48045:SF22">
    <property type="entry name" value="UDP-GLUCURONOSYL_UDP-GLUCOSYLTRANSFERASE"/>
    <property type="match status" value="1"/>
</dbReference>
<dbReference type="SUPFAM" id="SSF53756">
    <property type="entry name" value="UDP-Glycosyltransferase/glycogen phosphorylase"/>
    <property type="match status" value="1"/>
</dbReference>
<dbReference type="EMBL" id="JXTC01000141">
    <property type="protein sequence ID" value="PON85864.1"/>
    <property type="molecule type" value="Genomic_DNA"/>
</dbReference>
<dbReference type="PANTHER" id="PTHR48045">
    <property type="entry name" value="UDP-GLYCOSYLTRANSFERASE 72B1"/>
    <property type="match status" value="1"/>
</dbReference>
<accession>A0A2P5EK02</accession>
<dbReference type="AlphaFoldDB" id="A0A2P5EK02"/>
<keyword evidence="1 2" id="KW-0808">Transferase</keyword>
<evidence type="ECO:0000313" key="2">
    <source>
        <dbReference type="EMBL" id="PON85864.1"/>
    </source>
</evidence>